<dbReference type="InterPro" id="IPR012171">
    <property type="entry name" value="Fatty_acid_desaturase"/>
</dbReference>
<dbReference type="EMBL" id="CAJNNV010032525">
    <property type="protein sequence ID" value="CAE8640251.1"/>
    <property type="molecule type" value="Genomic_DNA"/>
</dbReference>
<accession>A0A813HS81</accession>
<name>A0A813HS81_POLGL</name>
<evidence type="ECO:0000313" key="5">
    <source>
        <dbReference type="EMBL" id="CAE8640251.1"/>
    </source>
</evidence>
<evidence type="ECO:0000313" key="6">
    <source>
        <dbReference type="Proteomes" id="UP000654075"/>
    </source>
</evidence>
<dbReference type="PANTHER" id="PTHR19353:SF19">
    <property type="entry name" value="DELTA(5) FATTY ACID DESATURASE C-RELATED"/>
    <property type="match status" value="1"/>
</dbReference>
<dbReference type="Proteomes" id="UP000654075">
    <property type="component" value="Unassembled WGS sequence"/>
</dbReference>
<keyword evidence="2" id="KW-0812">Transmembrane</keyword>
<dbReference type="GO" id="GO:0016717">
    <property type="term" value="F:oxidoreductase activity, acting on paired donors, with oxidation of a pair of donors resulting in the reduction of molecular oxygen to two molecules of water"/>
    <property type="evidence" value="ECO:0007669"/>
    <property type="project" value="TreeGrafter"/>
</dbReference>
<feature type="transmembrane region" description="Helical" evidence="2">
    <location>
        <begin position="294"/>
        <end position="314"/>
    </location>
</feature>
<keyword evidence="2" id="KW-0472">Membrane</keyword>
<evidence type="ECO:0000256" key="1">
    <source>
        <dbReference type="SAM" id="MobiDB-lite"/>
    </source>
</evidence>
<organism evidence="5 6">
    <name type="scientific">Polarella glacialis</name>
    <name type="common">Dinoflagellate</name>
    <dbReference type="NCBI Taxonomy" id="89957"/>
    <lineage>
        <taxon>Eukaryota</taxon>
        <taxon>Sar</taxon>
        <taxon>Alveolata</taxon>
        <taxon>Dinophyceae</taxon>
        <taxon>Suessiales</taxon>
        <taxon>Suessiaceae</taxon>
        <taxon>Polarella</taxon>
    </lineage>
</organism>
<dbReference type="InterPro" id="IPR036400">
    <property type="entry name" value="Cyt_B5-like_heme/steroid_sf"/>
</dbReference>
<feature type="region of interest" description="Disordered" evidence="1">
    <location>
        <begin position="31"/>
        <end position="57"/>
    </location>
</feature>
<dbReference type="InterPro" id="IPR005804">
    <property type="entry name" value="FA_desaturase_dom"/>
</dbReference>
<dbReference type="InterPro" id="IPR001199">
    <property type="entry name" value="Cyt_B5-like_heme/steroid-bd"/>
</dbReference>
<dbReference type="PANTHER" id="PTHR19353">
    <property type="entry name" value="FATTY ACID DESATURASE 2"/>
    <property type="match status" value="1"/>
</dbReference>
<proteinExistence type="predicted"/>
<dbReference type="OMA" id="FGGMQYQ"/>
<dbReference type="Pfam" id="PF00173">
    <property type="entry name" value="Cyt-b5"/>
    <property type="match status" value="1"/>
</dbReference>
<dbReference type="Gene3D" id="3.10.120.10">
    <property type="entry name" value="Cytochrome b5-like heme/steroid binding domain"/>
    <property type="match status" value="1"/>
</dbReference>
<dbReference type="GO" id="GO:0016020">
    <property type="term" value="C:membrane"/>
    <property type="evidence" value="ECO:0007669"/>
    <property type="project" value="TreeGrafter"/>
</dbReference>
<feature type="domain" description="Fatty acid desaturase" evidence="4">
    <location>
        <begin position="202"/>
        <end position="437"/>
    </location>
</feature>
<reference evidence="5" key="1">
    <citation type="submission" date="2021-02" db="EMBL/GenBank/DDBJ databases">
        <authorList>
            <person name="Dougan E. K."/>
            <person name="Rhodes N."/>
            <person name="Thang M."/>
            <person name="Chan C."/>
        </authorList>
    </citation>
    <scope>NUCLEOTIDE SEQUENCE</scope>
</reference>
<gene>
    <name evidence="5" type="ORF">PGLA1383_LOCUS55152</name>
</gene>
<evidence type="ECO:0000256" key="2">
    <source>
        <dbReference type="SAM" id="Phobius"/>
    </source>
</evidence>
<keyword evidence="2" id="KW-1133">Transmembrane helix</keyword>
<dbReference type="OrthoDB" id="260091at2759"/>
<dbReference type="GO" id="GO:0042759">
    <property type="term" value="P:long-chain fatty acid biosynthetic process"/>
    <property type="evidence" value="ECO:0007669"/>
    <property type="project" value="UniProtKB-ARBA"/>
</dbReference>
<evidence type="ECO:0000259" key="3">
    <source>
        <dbReference type="Pfam" id="PF00173"/>
    </source>
</evidence>
<evidence type="ECO:0008006" key="7">
    <source>
        <dbReference type="Google" id="ProtNLM"/>
    </source>
</evidence>
<keyword evidence="6" id="KW-1185">Reference proteome</keyword>
<protein>
    <recommendedName>
        <fullName evidence="7">Cytochrome b5 heme-binding domain-containing protein</fullName>
    </recommendedName>
</protein>
<comment type="caution">
    <text evidence="5">The sequence shown here is derived from an EMBL/GenBank/DDBJ whole genome shotgun (WGS) entry which is preliminary data.</text>
</comment>
<feature type="domain" description="Cytochrome b5 heme-binding" evidence="3">
    <location>
        <begin position="90"/>
        <end position="132"/>
    </location>
</feature>
<dbReference type="SUPFAM" id="SSF55856">
    <property type="entry name" value="Cytochrome b5-like heme/steroid binding domain"/>
    <property type="match status" value="1"/>
</dbReference>
<dbReference type="Pfam" id="PF00487">
    <property type="entry name" value="FA_desaturase"/>
    <property type="match status" value="1"/>
</dbReference>
<evidence type="ECO:0000259" key="4">
    <source>
        <dbReference type="Pfam" id="PF00487"/>
    </source>
</evidence>
<sequence>MAAAHGAHEERLPQGTFAHQQQFAGLRQRTAIKRSPQSSRIPRWQQEPGLPPAPGGEEYTCDDTGECKVAACDAVQGCRTSLDVRIDDLWYDLSGWRKAHPGGEQWIDYYDGRDATEVMHAFHSEKGRSMLLRLPRSRNPEQLEAQCAPVTSLTRNFRKLRSRLEEEGWWKRDVGVEVRQLTVLASSFAAGLACVWAPGGRWPAKLVGVLILALSNTQAGWMAHDYIHGVDKLSDRLRFMGPLVAGMSPIWWSDKHNKHHALTNEIGVDEDIATDPFLYIKPPDPSQDSFLRKFQHWTIALPFSLLFVIWRVDSIKVLLQEIRKKRPRKRAMGELVLLVVHWAVVFATVPLHIIPLYLLLSGLITAMITTSTHQSEELFENFNPDFVENQFRTTRDAAVTNPFSKWVWGGMQYQLEHHLFPSMPRSNYPALQPILQKFAFVNKVPGGHRISTELELLKNNWKLYSEVASAAPIPGAPPMRGRGHHVTALA</sequence>
<dbReference type="CDD" id="cd03506">
    <property type="entry name" value="Delta6-FADS-like"/>
    <property type="match status" value="1"/>
</dbReference>
<dbReference type="AlphaFoldDB" id="A0A813HS81"/>
<feature type="transmembrane region" description="Helical" evidence="2">
    <location>
        <begin position="335"/>
        <end position="360"/>
    </location>
</feature>
<dbReference type="GO" id="GO:0006636">
    <property type="term" value="P:unsaturated fatty acid biosynthetic process"/>
    <property type="evidence" value="ECO:0007669"/>
    <property type="project" value="UniProtKB-ARBA"/>
</dbReference>